<comment type="subcellular location">
    <subcellularLocation>
        <location evidence="10">Cell membrane</location>
        <topology evidence="10">Multi-pass membrane protein</topology>
    </subcellularLocation>
    <subcellularLocation>
        <location evidence="10">Bacterial flagellum basal body</location>
    </subcellularLocation>
</comment>
<dbReference type="OrthoDB" id="9797790at2"/>
<evidence type="ECO:0000256" key="10">
    <source>
        <dbReference type="RuleBase" id="RU362071"/>
    </source>
</evidence>
<dbReference type="GO" id="GO:0005886">
    <property type="term" value="C:plasma membrane"/>
    <property type="evidence" value="ECO:0007669"/>
    <property type="project" value="UniProtKB-SubCell"/>
</dbReference>
<evidence type="ECO:0000256" key="7">
    <source>
        <dbReference type="ARBA" id="ARBA00023136"/>
    </source>
</evidence>
<accession>A0A024HFP6</accession>
<keyword evidence="7 10" id="KW-0472">Membrane</keyword>
<dbReference type="STRING" id="1301098.PKB_2508"/>
<keyword evidence="6 10" id="KW-1133">Transmembrane helix</keyword>
<keyword evidence="11" id="KW-0969">Cilium</keyword>
<dbReference type="Proteomes" id="UP000025241">
    <property type="component" value="Chromosome I"/>
</dbReference>
<keyword evidence="5 10" id="KW-0812">Transmembrane</keyword>
<dbReference type="HOGENOM" id="CLU_063626_4_1_6"/>
<keyword evidence="12" id="KW-1185">Reference proteome</keyword>
<gene>
    <name evidence="11" type="ORF">PKB_2508</name>
</gene>
<feature type="transmembrane region" description="Helical" evidence="10">
    <location>
        <begin position="20"/>
        <end position="39"/>
    </location>
</feature>
<evidence type="ECO:0000256" key="1">
    <source>
        <dbReference type="ARBA" id="ARBA00002578"/>
    </source>
</evidence>
<dbReference type="InterPro" id="IPR006303">
    <property type="entry name" value="FliR"/>
</dbReference>
<dbReference type="EMBL" id="HG322950">
    <property type="protein sequence ID" value="CDF83855.1"/>
    <property type="molecule type" value="Genomic_DNA"/>
</dbReference>
<dbReference type="KEGG" id="pkc:PKB_2508"/>
<dbReference type="GO" id="GO:0009425">
    <property type="term" value="C:bacterial-type flagellum basal body"/>
    <property type="evidence" value="ECO:0007669"/>
    <property type="project" value="UniProtKB-SubCell"/>
</dbReference>
<dbReference type="PRINTS" id="PR00953">
    <property type="entry name" value="TYPE3IMRPROT"/>
</dbReference>
<comment type="function">
    <text evidence="1 10">Role in flagellar biosynthesis.</text>
</comment>
<dbReference type="PANTHER" id="PTHR30065">
    <property type="entry name" value="FLAGELLAR BIOSYNTHETIC PROTEIN FLIR"/>
    <property type="match status" value="1"/>
</dbReference>
<evidence type="ECO:0000313" key="11">
    <source>
        <dbReference type="EMBL" id="CDF83855.1"/>
    </source>
</evidence>
<feature type="transmembrane region" description="Helical" evidence="10">
    <location>
        <begin position="177"/>
        <end position="206"/>
    </location>
</feature>
<evidence type="ECO:0000313" key="12">
    <source>
        <dbReference type="Proteomes" id="UP000025241"/>
    </source>
</evidence>
<evidence type="ECO:0000256" key="5">
    <source>
        <dbReference type="ARBA" id="ARBA00022692"/>
    </source>
</evidence>
<dbReference type="NCBIfam" id="TIGR01400">
    <property type="entry name" value="fliR"/>
    <property type="match status" value="1"/>
</dbReference>
<name>A0A024HFP6_PSEKB</name>
<dbReference type="RefSeq" id="WP_043252115.1">
    <property type="nucleotide sequence ID" value="NZ_HG322950.1"/>
</dbReference>
<dbReference type="PANTHER" id="PTHR30065:SF8">
    <property type="entry name" value="FLAGELLAR BIOSYNTHETIC PROTEIN FLIR"/>
    <property type="match status" value="1"/>
</dbReference>
<dbReference type="AlphaFoldDB" id="A0A024HFP6"/>
<dbReference type="GO" id="GO:0006605">
    <property type="term" value="P:protein targeting"/>
    <property type="evidence" value="ECO:0007669"/>
    <property type="project" value="UniProtKB-UniRule"/>
</dbReference>
<sequence length="266" mass="28870">MLANESLLEASQYLQEMQRYWWPFCRIMALATTAPVLGHKSLPKRARVLLVLALTLALSTALPRPPQLDALSAAGILAAIEQIAVGALLGLTLQLVFVIFSVVGEIVSTQMGMSMARYNDPVNGVSSSSVVGQLYFLLIALLFLASDGHLLAVSVIYQSFVYWPVGSGLSYAGFATFIYAMAWVLSAATLLSLPLVFALFLVQFCFGLLNRISPAMNLFSLGFPMAILASLACIHLTLPELPENYLHLSRELLDNLGHLLREASHG</sequence>
<keyword evidence="11" id="KW-0282">Flagellum</keyword>
<dbReference type="eggNOG" id="COG1684">
    <property type="taxonomic scope" value="Bacteria"/>
</dbReference>
<dbReference type="PATRIC" id="fig|1301098.3.peg.2514"/>
<keyword evidence="11" id="KW-0966">Cell projection</keyword>
<dbReference type="GO" id="GO:0044780">
    <property type="term" value="P:bacterial-type flagellum assembly"/>
    <property type="evidence" value="ECO:0007669"/>
    <property type="project" value="UniProtKB-UniRule"/>
</dbReference>
<protein>
    <recommendedName>
        <fullName evidence="3 9">Flagellar biosynthetic protein FliR</fullName>
    </recommendedName>
</protein>
<evidence type="ECO:0000256" key="2">
    <source>
        <dbReference type="ARBA" id="ARBA00009772"/>
    </source>
</evidence>
<evidence type="ECO:0000256" key="3">
    <source>
        <dbReference type="ARBA" id="ARBA00021717"/>
    </source>
</evidence>
<proteinExistence type="inferred from homology"/>
<organism evidence="11 12">
    <name type="scientific">Pseudomonas knackmussii (strain DSM 6978 / CCUG 54928 / LMG 23759 / B13)</name>
    <dbReference type="NCBI Taxonomy" id="1301098"/>
    <lineage>
        <taxon>Bacteria</taxon>
        <taxon>Pseudomonadati</taxon>
        <taxon>Pseudomonadota</taxon>
        <taxon>Gammaproteobacteria</taxon>
        <taxon>Pseudomonadales</taxon>
        <taxon>Pseudomonadaceae</taxon>
        <taxon>Pseudomonas</taxon>
    </lineage>
</organism>
<feature type="transmembrane region" description="Helical" evidence="10">
    <location>
        <begin position="134"/>
        <end position="157"/>
    </location>
</feature>
<evidence type="ECO:0000256" key="4">
    <source>
        <dbReference type="ARBA" id="ARBA00022475"/>
    </source>
</evidence>
<keyword evidence="4 10" id="KW-1003">Cell membrane</keyword>
<reference evidence="11 12" key="1">
    <citation type="submission" date="2013-03" db="EMBL/GenBank/DDBJ databases">
        <authorList>
            <person name="Linke B."/>
        </authorList>
    </citation>
    <scope>NUCLEOTIDE SEQUENCE [LARGE SCALE GENOMIC DNA]</scope>
    <source>
        <strain evidence="11 12">B13</strain>
    </source>
</reference>
<comment type="similarity">
    <text evidence="2 10">Belongs to the FliR/MopE/SpaR family.</text>
</comment>
<dbReference type="InterPro" id="IPR002010">
    <property type="entry name" value="T3SS_IM_R"/>
</dbReference>
<evidence type="ECO:0000256" key="9">
    <source>
        <dbReference type="NCBIfam" id="TIGR01400"/>
    </source>
</evidence>
<evidence type="ECO:0000256" key="8">
    <source>
        <dbReference type="ARBA" id="ARBA00023143"/>
    </source>
</evidence>
<feature type="transmembrane region" description="Helical" evidence="10">
    <location>
        <begin position="218"/>
        <end position="238"/>
    </location>
</feature>
<feature type="transmembrane region" description="Helical" evidence="10">
    <location>
        <begin position="83"/>
        <end position="107"/>
    </location>
</feature>
<reference evidence="11 12" key="2">
    <citation type="submission" date="2014-05" db="EMBL/GenBank/DDBJ databases">
        <title>Genome sequence of the 3-chlorobenzoate degrading bacterium Pseudomonas knackmussii B13 shows multiple evidence for horizontal gene transfer.</title>
        <authorList>
            <person name="Miyazaki R."/>
            <person name="Bertelli C."/>
            <person name="Falquet L."/>
            <person name="Robinson-Rechavi M."/>
            <person name="Gharib W."/>
            <person name="Roy S."/>
            <person name="Van der Meer J.R."/>
        </authorList>
    </citation>
    <scope>NUCLEOTIDE SEQUENCE [LARGE SCALE GENOMIC DNA]</scope>
    <source>
        <strain evidence="11 12">B13</strain>
    </source>
</reference>
<evidence type="ECO:0000256" key="6">
    <source>
        <dbReference type="ARBA" id="ARBA00022989"/>
    </source>
</evidence>
<dbReference type="Pfam" id="PF01311">
    <property type="entry name" value="Bac_export_1"/>
    <property type="match status" value="1"/>
</dbReference>
<keyword evidence="8 10" id="KW-0975">Bacterial flagellum</keyword>